<gene>
    <name evidence="8" type="ORF">FB467_3348</name>
</gene>
<dbReference type="Proteomes" id="UP000319516">
    <property type="component" value="Unassembled WGS sequence"/>
</dbReference>
<dbReference type="EMBL" id="VFOP01000001">
    <property type="protein sequence ID" value="TQL52170.1"/>
    <property type="molecule type" value="Genomic_DNA"/>
</dbReference>
<evidence type="ECO:0000256" key="1">
    <source>
        <dbReference type="ARBA" id="ARBA00004127"/>
    </source>
</evidence>
<feature type="transmembrane region" description="Helical" evidence="7">
    <location>
        <begin position="368"/>
        <end position="388"/>
    </location>
</feature>
<reference evidence="8 9" key="1">
    <citation type="submission" date="2019-06" db="EMBL/GenBank/DDBJ databases">
        <title>Sequencing the genomes of 1000 actinobacteria strains.</title>
        <authorList>
            <person name="Klenk H.-P."/>
        </authorList>
    </citation>
    <scope>NUCLEOTIDE SEQUENCE [LARGE SCALE GENOMIC DNA]</scope>
    <source>
        <strain evidence="8 9">DSM 12335</strain>
    </source>
</reference>
<sequence length="487" mass="50297">MTTNSTHAAPTPTSGLDRYFRITERGSTVAREVRGGVVTFFTMAYIVVLNPLILGGVPDGTGEMLAGGNLGAIAAATALIAGVMCILMGAVANYPLAMAAGLGLNAVVAFSIATLPNMTWADAMGLIVLEGIVILLLVLTGFREAVFTAIPRDLKIAISVGIGLFIALIGLFDAGIVRAPFGGATPVELGVGGFLAGWPALIFILGLLAIAVMYLLKVQGAILYGILGATVLAIVVEAVGGIGGRTEDNPTGWGLTTPALPDQVVSTPDFQLLGQFNLLGSFEAIGAVSVVLLVFTLMLADFFDTMGTMVAVGAEGGLLDEDGNPPNTRRILVVDSLAAAVGGAGSVSSNTAYIESTAGVAEGARTGLAAVTTGVLFLLATFLTPLVQVVPYEAATPALVIVGFLMMQQVADIDWRQMEIAFPAFLTIILMPFTYSITAGIGAGFVTYVLLKVCRGKAASLHPLMWVIAVLFVIYFALDPVRDVIGL</sequence>
<comment type="caution">
    <text evidence="8">The sequence shown here is derived from an EMBL/GenBank/DDBJ whole genome shotgun (WGS) entry which is preliminary data.</text>
</comment>
<dbReference type="GO" id="GO:0005345">
    <property type="term" value="F:purine nucleobase transmembrane transporter activity"/>
    <property type="evidence" value="ECO:0007669"/>
    <property type="project" value="TreeGrafter"/>
</dbReference>
<evidence type="ECO:0000256" key="2">
    <source>
        <dbReference type="ARBA" id="ARBA00005697"/>
    </source>
</evidence>
<dbReference type="AlphaFoldDB" id="A0A542YVR0"/>
<feature type="transmembrane region" description="Helical" evidence="7">
    <location>
        <begin position="120"/>
        <end position="142"/>
    </location>
</feature>
<name>A0A542YVR0_9MICO</name>
<keyword evidence="9" id="KW-1185">Reference proteome</keyword>
<feature type="transmembrane region" description="Helical" evidence="7">
    <location>
        <begin position="35"/>
        <end position="54"/>
    </location>
</feature>
<keyword evidence="3" id="KW-0813">Transport</keyword>
<feature type="transmembrane region" description="Helical" evidence="7">
    <location>
        <begin position="425"/>
        <end position="451"/>
    </location>
</feature>
<evidence type="ECO:0000313" key="9">
    <source>
        <dbReference type="Proteomes" id="UP000319516"/>
    </source>
</evidence>
<feature type="transmembrane region" description="Helical" evidence="7">
    <location>
        <begin position="223"/>
        <end position="243"/>
    </location>
</feature>
<feature type="transmembrane region" description="Helical" evidence="7">
    <location>
        <begin position="94"/>
        <end position="114"/>
    </location>
</feature>
<dbReference type="RefSeq" id="WP_141786079.1">
    <property type="nucleotide sequence ID" value="NZ_BAAAIK010000001.1"/>
</dbReference>
<feature type="transmembrane region" description="Helical" evidence="7">
    <location>
        <begin position="278"/>
        <end position="300"/>
    </location>
</feature>
<protein>
    <submittedName>
        <fullName evidence="8">AGZA family xanthine/uracil permease-like MFS transporter</fullName>
    </submittedName>
</protein>
<keyword evidence="6 7" id="KW-0472">Membrane</keyword>
<dbReference type="InterPro" id="IPR006043">
    <property type="entry name" value="NCS2"/>
</dbReference>
<dbReference type="PANTHER" id="PTHR43337:SF1">
    <property type="entry name" value="XANTHINE_URACIL PERMEASE C887.17-RELATED"/>
    <property type="match status" value="1"/>
</dbReference>
<accession>A0A542YVR0</accession>
<feature type="transmembrane region" description="Helical" evidence="7">
    <location>
        <begin position="66"/>
        <end position="87"/>
    </location>
</feature>
<dbReference type="Pfam" id="PF00860">
    <property type="entry name" value="Xan_ur_permease"/>
    <property type="match status" value="1"/>
</dbReference>
<feature type="transmembrane region" description="Helical" evidence="7">
    <location>
        <begin position="154"/>
        <end position="176"/>
    </location>
</feature>
<dbReference type="GO" id="GO:0012505">
    <property type="term" value="C:endomembrane system"/>
    <property type="evidence" value="ECO:0007669"/>
    <property type="project" value="UniProtKB-SubCell"/>
</dbReference>
<proteinExistence type="inferred from homology"/>
<feature type="transmembrane region" description="Helical" evidence="7">
    <location>
        <begin position="463"/>
        <end position="481"/>
    </location>
</feature>
<dbReference type="OrthoDB" id="9808458at2"/>
<organism evidence="8 9">
    <name type="scientific">Ornithinicoccus hortensis</name>
    <dbReference type="NCBI Taxonomy" id="82346"/>
    <lineage>
        <taxon>Bacteria</taxon>
        <taxon>Bacillati</taxon>
        <taxon>Actinomycetota</taxon>
        <taxon>Actinomycetes</taxon>
        <taxon>Micrococcales</taxon>
        <taxon>Intrasporangiaceae</taxon>
        <taxon>Ornithinicoccus</taxon>
    </lineage>
</organism>
<feature type="transmembrane region" description="Helical" evidence="7">
    <location>
        <begin position="196"/>
        <end position="216"/>
    </location>
</feature>
<comment type="subcellular location">
    <subcellularLocation>
        <location evidence="1">Endomembrane system</location>
        <topology evidence="1">Multi-pass membrane protein</topology>
    </subcellularLocation>
</comment>
<evidence type="ECO:0000256" key="4">
    <source>
        <dbReference type="ARBA" id="ARBA00022692"/>
    </source>
</evidence>
<evidence type="ECO:0000313" key="8">
    <source>
        <dbReference type="EMBL" id="TQL52170.1"/>
    </source>
</evidence>
<comment type="similarity">
    <text evidence="2">Belongs to the nucleobase:cation symporter-2 (NCS2) (TC 2.A.40) family. Azg-like subfamily.</text>
</comment>
<keyword evidence="4 7" id="KW-0812">Transmembrane</keyword>
<dbReference type="PANTHER" id="PTHR43337">
    <property type="entry name" value="XANTHINE/URACIL PERMEASE C887.17-RELATED"/>
    <property type="match status" value="1"/>
</dbReference>
<dbReference type="InterPro" id="IPR045018">
    <property type="entry name" value="Azg-like"/>
</dbReference>
<evidence type="ECO:0000256" key="3">
    <source>
        <dbReference type="ARBA" id="ARBA00022448"/>
    </source>
</evidence>
<dbReference type="GO" id="GO:0005886">
    <property type="term" value="C:plasma membrane"/>
    <property type="evidence" value="ECO:0007669"/>
    <property type="project" value="TreeGrafter"/>
</dbReference>
<evidence type="ECO:0000256" key="5">
    <source>
        <dbReference type="ARBA" id="ARBA00022989"/>
    </source>
</evidence>
<evidence type="ECO:0000256" key="6">
    <source>
        <dbReference type="ARBA" id="ARBA00023136"/>
    </source>
</evidence>
<keyword evidence="5 7" id="KW-1133">Transmembrane helix</keyword>
<evidence type="ECO:0000256" key="7">
    <source>
        <dbReference type="SAM" id="Phobius"/>
    </source>
</evidence>